<reference evidence="12" key="1">
    <citation type="journal article" date="2019" name="Int. J. Syst. Evol. Microbiol.">
        <title>The Global Catalogue of Microorganisms (GCM) 10K type strain sequencing project: providing services to taxonomists for standard genome sequencing and annotation.</title>
        <authorList>
            <consortium name="The Broad Institute Genomics Platform"/>
            <consortium name="The Broad Institute Genome Sequencing Center for Infectious Disease"/>
            <person name="Wu L."/>
            <person name="Ma J."/>
        </authorList>
    </citation>
    <scope>NUCLEOTIDE SEQUENCE [LARGE SCALE GENOMIC DNA]</scope>
    <source>
        <strain evidence="12">CGMCC 4.7676</strain>
    </source>
</reference>
<gene>
    <name evidence="11" type="ORF">ACFOSH_24810</name>
</gene>
<evidence type="ECO:0000313" key="12">
    <source>
        <dbReference type="Proteomes" id="UP001595645"/>
    </source>
</evidence>
<dbReference type="SUPFAM" id="SSF55874">
    <property type="entry name" value="ATPase domain of HSP90 chaperone/DNA topoisomerase II/histidine kinase"/>
    <property type="match status" value="1"/>
</dbReference>
<dbReference type="GO" id="GO:0016301">
    <property type="term" value="F:kinase activity"/>
    <property type="evidence" value="ECO:0007669"/>
    <property type="project" value="UniProtKB-KW"/>
</dbReference>
<dbReference type="InterPro" id="IPR036890">
    <property type="entry name" value="HATPase_C_sf"/>
</dbReference>
<keyword evidence="4" id="KW-0808">Transferase</keyword>
<dbReference type="Gene3D" id="1.20.5.1930">
    <property type="match status" value="1"/>
</dbReference>
<keyword evidence="9" id="KW-0812">Transmembrane</keyword>
<keyword evidence="12" id="KW-1185">Reference proteome</keyword>
<evidence type="ECO:0000256" key="6">
    <source>
        <dbReference type="ARBA" id="ARBA00022777"/>
    </source>
</evidence>
<evidence type="ECO:0000259" key="10">
    <source>
        <dbReference type="Pfam" id="PF07730"/>
    </source>
</evidence>
<organism evidence="11 12">
    <name type="scientific">Amycolatopsis speibonae</name>
    <dbReference type="NCBI Taxonomy" id="1450224"/>
    <lineage>
        <taxon>Bacteria</taxon>
        <taxon>Bacillati</taxon>
        <taxon>Actinomycetota</taxon>
        <taxon>Actinomycetes</taxon>
        <taxon>Pseudonocardiales</taxon>
        <taxon>Pseudonocardiaceae</taxon>
        <taxon>Amycolatopsis</taxon>
    </lineage>
</organism>
<dbReference type="EC" id="2.7.13.3" evidence="2"/>
<evidence type="ECO:0000256" key="7">
    <source>
        <dbReference type="ARBA" id="ARBA00022840"/>
    </source>
</evidence>
<keyword evidence="6 11" id="KW-0418">Kinase</keyword>
<keyword evidence="5" id="KW-0547">Nucleotide-binding</keyword>
<dbReference type="InterPro" id="IPR011712">
    <property type="entry name" value="Sig_transdc_His_kin_sub3_dim/P"/>
</dbReference>
<proteinExistence type="predicted"/>
<keyword evidence="9" id="KW-0472">Membrane</keyword>
<keyword evidence="8" id="KW-0902">Two-component regulatory system</keyword>
<keyword evidence="3" id="KW-0597">Phosphoprotein</keyword>
<feature type="transmembrane region" description="Helical" evidence="9">
    <location>
        <begin position="69"/>
        <end position="96"/>
    </location>
</feature>
<evidence type="ECO:0000256" key="8">
    <source>
        <dbReference type="ARBA" id="ARBA00023012"/>
    </source>
</evidence>
<evidence type="ECO:0000256" key="1">
    <source>
        <dbReference type="ARBA" id="ARBA00000085"/>
    </source>
</evidence>
<dbReference type="RefSeq" id="WP_378241439.1">
    <property type="nucleotide sequence ID" value="NZ_JBHRWK010000038.1"/>
</dbReference>
<dbReference type="Gene3D" id="3.30.565.10">
    <property type="entry name" value="Histidine kinase-like ATPase, C-terminal domain"/>
    <property type="match status" value="1"/>
</dbReference>
<sequence>MNGLAIRQWMARHPLLHDAALACAVVAFGVVGELAGMGDRSITTRDVVAMAIALLAMAARRWRPPLVLAGFAVAASVFFGVTGARQLALFAAAGILMFTVASRDRLSAFLVGGPVTVGLYLTNAFVSAGSAWSPQSLGLVAWLGMTAAAGDAVGNRRAYVKEVEERARRAEQTREEEAGRRVAQERVRIARELHDVVAHHIAVINVQAGAASHVLKRHPEQADRALAHIRDACDTVLGELASIVGVLRQYEDADSATEPVPGLARLTDMLDALAAAGLTVRREQVGEARELPAVVDLAAYRILQEALTNAQKYGTGSASVTITYTADALTLDVVNNTAADRIPTRSGYGILGMRERATTAGGRLGAEARPDGRFVVHANLPAPALKAAT</sequence>
<keyword evidence="9" id="KW-1133">Transmembrane helix</keyword>
<evidence type="ECO:0000256" key="2">
    <source>
        <dbReference type="ARBA" id="ARBA00012438"/>
    </source>
</evidence>
<comment type="caution">
    <text evidence="11">The sequence shown here is derived from an EMBL/GenBank/DDBJ whole genome shotgun (WGS) entry which is preliminary data.</text>
</comment>
<dbReference type="InterPro" id="IPR050482">
    <property type="entry name" value="Sensor_HK_TwoCompSys"/>
</dbReference>
<accession>A0ABV7P294</accession>
<protein>
    <recommendedName>
        <fullName evidence="2">histidine kinase</fullName>
        <ecNumber evidence="2">2.7.13.3</ecNumber>
    </recommendedName>
</protein>
<evidence type="ECO:0000256" key="3">
    <source>
        <dbReference type="ARBA" id="ARBA00022553"/>
    </source>
</evidence>
<comment type="catalytic activity">
    <reaction evidence="1">
        <text>ATP + protein L-histidine = ADP + protein N-phospho-L-histidine.</text>
        <dbReference type="EC" id="2.7.13.3"/>
    </reaction>
</comment>
<evidence type="ECO:0000256" key="5">
    <source>
        <dbReference type="ARBA" id="ARBA00022741"/>
    </source>
</evidence>
<feature type="domain" description="Signal transduction histidine kinase subgroup 3 dimerisation and phosphoacceptor" evidence="10">
    <location>
        <begin position="185"/>
        <end position="249"/>
    </location>
</feature>
<evidence type="ECO:0000313" key="11">
    <source>
        <dbReference type="EMBL" id="MFC3452670.1"/>
    </source>
</evidence>
<dbReference type="PANTHER" id="PTHR24421:SF10">
    <property type="entry name" value="NITRATE_NITRITE SENSOR PROTEIN NARQ"/>
    <property type="match status" value="1"/>
</dbReference>
<evidence type="ECO:0000256" key="9">
    <source>
        <dbReference type="SAM" id="Phobius"/>
    </source>
</evidence>
<dbReference type="Pfam" id="PF07730">
    <property type="entry name" value="HisKA_3"/>
    <property type="match status" value="1"/>
</dbReference>
<dbReference type="PANTHER" id="PTHR24421">
    <property type="entry name" value="NITRATE/NITRITE SENSOR PROTEIN NARX-RELATED"/>
    <property type="match status" value="1"/>
</dbReference>
<dbReference type="CDD" id="cd16917">
    <property type="entry name" value="HATPase_UhpB-NarQ-NarX-like"/>
    <property type="match status" value="1"/>
</dbReference>
<evidence type="ECO:0000256" key="4">
    <source>
        <dbReference type="ARBA" id="ARBA00022679"/>
    </source>
</evidence>
<dbReference type="Proteomes" id="UP001595645">
    <property type="component" value="Unassembled WGS sequence"/>
</dbReference>
<dbReference type="EMBL" id="JBHRWK010000038">
    <property type="protein sequence ID" value="MFC3452670.1"/>
    <property type="molecule type" value="Genomic_DNA"/>
</dbReference>
<name>A0ABV7P294_9PSEU</name>
<feature type="transmembrane region" description="Helical" evidence="9">
    <location>
        <begin position="15"/>
        <end position="35"/>
    </location>
</feature>
<keyword evidence="7" id="KW-0067">ATP-binding</keyword>